<feature type="compositionally biased region" description="Pro residues" evidence="1">
    <location>
        <begin position="8"/>
        <end position="17"/>
    </location>
</feature>
<name>A0A1H0LS74_9PSEU</name>
<keyword evidence="3" id="KW-1185">Reference proteome</keyword>
<dbReference type="RefSeq" id="WP_166658001.1">
    <property type="nucleotide sequence ID" value="NZ_FNDV01000009.1"/>
</dbReference>
<organism evidence="2 3">
    <name type="scientific">Actinokineospora alba</name>
    <dbReference type="NCBI Taxonomy" id="504798"/>
    <lineage>
        <taxon>Bacteria</taxon>
        <taxon>Bacillati</taxon>
        <taxon>Actinomycetota</taxon>
        <taxon>Actinomycetes</taxon>
        <taxon>Pseudonocardiales</taxon>
        <taxon>Pseudonocardiaceae</taxon>
        <taxon>Actinokineospora</taxon>
    </lineage>
</organism>
<protein>
    <submittedName>
        <fullName evidence="2">Uncharacterized protein</fullName>
    </submittedName>
</protein>
<accession>A0A1H0LS74</accession>
<evidence type="ECO:0000256" key="1">
    <source>
        <dbReference type="SAM" id="MobiDB-lite"/>
    </source>
</evidence>
<dbReference type="AlphaFoldDB" id="A0A1H0LS74"/>
<dbReference type="Proteomes" id="UP000199651">
    <property type="component" value="Unassembled WGS sequence"/>
</dbReference>
<sequence length="45" mass="4796">MNPTDQPSGPPPTPEPQPGAKDEWERTPLFDALCAEFGFPVGSLA</sequence>
<proteinExistence type="predicted"/>
<gene>
    <name evidence="2" type="ORF">SAMN05192558_104260</name>
</gene>
<dbReference type="EMBL" id="FNJB01000004">
    <property type="protein sequence ID" value="SDO70974.1"/>
    <property type="molecule type" value="Genomic_DNA"/>
</dbReference>
<evidence type="ECO:0000313" key="2">
    <source>
        <dbReference type="EMBL" id="SDO70974.1"/>
    </source>
</evidence>
<feature type="region of interest" description="Disordered" evidence="1">
    <location>
        <begin position="1"/>
        <end position="26"/>
    </location>
</feature>
<dbReference type="STRING" id="504798.SAMN05421871_10937"/>
<evidence type="ECO:0000313" key="3">
    <source>
        <dbReference type="Proteomes" id="UP000199651"/>
    </source>
</evidence>
<reference evidence="3" key="1">
    <citation type="submission" date="2016-10" db="EMBL/GenBank/DDBJ databases">
        <authorList>
            <person name="Varghese N."/>
            <person name="Submissions S."/>
        </authorList>
    </citation>
    <scope>NUCLEOTIDE SEQUENCE [LARGE SCALE GENOMIC DNA]</scope>
    <source>
        <strain evidence="3">IBRC-M 10655</strain>
    </source>
</reference>